<organism evidence="6 7">
    <name type="scientific">Serendipita indica (strain DSM 11827)</name>
    <name type="common">Root endophyte fungus</name>
    <name type="synonym">Piriformospora indica</name>
    <dbReference type="NCBI Taxonomy" id="1109443"/>
    <lineage>
        <taxon>Eukaryota</taxon>
        <taxon>Fungi</taxon>
        <taxon>Dikarya</taxon>
        <taxon>Basidiomycota</taxon>
        <taxon>Agaricomycotina</taxon>
        <taxon>Agaricomycetes</taxon>
        <taxon>Sebacinales</taxon>
        <taxon>Serendipitaceae</taxon>
        <taxon>Serendipita</taxon>
    </lineage>
</organism>
<dbReference type="eggNOG" id="KOG1359">
    <property type="taxonomic scope" value="Eukaryota"/>
</dbReference>
<dbReference type="InterPro" id="IPR015424">
    <property type="entry name" value="PyrdxlP-dep_Trfase"/>
</dbReference>
<dbReference type="Gene3D" id="3.90.1150.10">
    <property type="entry name" value="Aspartate Aminotransferase, domain 1"/>
    <property type="match status" value="1"/>
</dbReference>
<name>G4T728_SERID</name>
<dbReference type="InterPro" id="IPR004839">
    <property type="entry name" value="Aminotransferase_I/II_large"/>
</dbReference>
<dbReference type="OrthoDB" id="2382073at2759"/>
<evidence type="ECO:0000256" key="4">
    <source>
        <dbReference type="ARBA" id="ARBA00022898"/>
    </source>
</evidence>
<reference evidence="6 7" key="1">
    <citation type="journal article" date="2011" name="PLoS Pathog.">
        <title>Endophytic Life Strategies Decoded by Genome and Transcriptome Analyses of the Mutualistic Root Symbiont Piriformospora indica.</title>
        <authorList>
            <person name="Zuccaro A."/>
            <person name="Lahrmann U."/>
            <person name="Guldener U."/>
            <person name="Langen G."/>
            <person name="Pfiffi S."/>
            <person name="Biedenkopf D."/>
            <person name="Wong P."/>
            <person name="Samans B."/>
            <person name="Grimm C."/>
            <person name="Basiewicz M."/>
            <person name="Murat C."/>
            <person name="Martin F."/>
            <person name="Kogel K.H."/>
        </authorList>
    </citation>
    <scope>NUCLEOTIDE SEQUENCE [LARGE SCALE GENOMIC DNA]</scope>
    <source>
        <strain evidence="6 7">DSM 11827</strain>
    </source>
</reference>
<feature type="domain" description="Aminotransferase class I/classII large" evidence="5">
    <location>
        <begin position="35"/>
        <end position="396"/>
    </location>
</feature>
<evidence type="ECO:0000256" key="1">
    <source>
        <dbReference type="ARBA" id="ARBA00001933"/>
    </source>
</evidence>
<evidence type="ECO:0000259" key="5">
    <source>
        <dbReference type="Pfam" id="PF00155"/>
    </source>
</evidence>
<gene>
    <name evidence="6" type="ORF">PIIN_00952</name>
</gene>
<proteinExistence type="inferred from homology"/>
<evidence type="ECO:0000313" key="6">
    <source>
        <dbReference type="EMBL" id="CCA67118.1"/>
    </source>
</evidence>
<dbReference type="HOGENOM" id="CLU_015846_3_0_1"/>
<dbReference type="InterPro" id="IPR015421">
    <property type="entry name" value="PyrdxlP-dep_Trfase_major"/>
</dbReference>
<dbReference type="OMA" id="GTHEYCD"/>
<dbReference type="PANTHER" id="PTHR13693:SF77">
    <property type="entry name" value="8-AMINO-7-OXONONANOATE SYNTHASE"/>
    <property type="match status" value="1"/>
</dbReference>
<dbReference type="InterPro" id="IPR015422">
    <property type="entry name" value="PyrdxlP-dep_Trfase_small"/>
</dbReference>
<keyword evidence="4" id="KW-0663">Pyridoxal phosphate</keyword>
<dbReference type="InterPro" id="IPR050087">
    <property type="entry name" value="AON_synthase_class-II"/>
</dbReference>
<dbReference type="Proteomes" id="UP000007148">
    <property type="component" value="Unassembled WGS sequence"/>
</dbReference>
<dbReference type="STRING" id="1109443.G4T728"/>
<dbReference type="GO" id="GO:0030170">
    <property type="term" value="F:pyridoxal phosphate binding"/>
    <property type="evidence" value="ECO:0007669"/>
    <property type="project" value="InterPro"/>
</dbReference>
<evidence type="ECO:0000256" key="3">
    <source>
        <dbReference type="ARBA" id="ARBA00022679"/>
    </source>
</evidence>
<comment type="cofactor">
    <cofactor evidence="1">
        <name>pyridoxal 5'-phosphate</name>
        <dbReference type="ChEBI" id="CHEBI:597326"/>
    </cofactor>
</comment>
<evidence type="ECO:0000313" key="7">
    <source>
        <dbReference type="Proteomes" id="UP000007148"/>
    </source>
</evidence>
<protein>
    <submittedName>
        <fullName evidence="6">Related to 8-amino-7-oxononanoate synthase</fullName>
    </submittedName>
</protein>
<dbReference type="PANTHER" id="PTHR13693">
    <property type="entry name" value="CLASS II AMINOTRANSFERASE/8-AMINO-7-OXONONANOATE SYNTHASE"/>
    <property type="match status" value="1"/>
</dbReference>
<dbReference type="GO" id="GO:0016740">
    <property type="term" value="F:transferase activity"/>
    <property type="evidence" value="ECO:0007669"/>
    <property type="project" value="UniProtKB-KW"/>
</dbReference>
<dbReference type="AlphaFoldDB" id="G4T728"/>
<dbReference type="Gene3D" id="3.40.640.10">
    <property type="entry name" value="Type I PLP-dependent aspartate aminotransferase-like (Major domain)"/>
    <property type="match status" value="1"/>
</dbReference>
<accession>G4T728</accession>
<dbReference type="EMBL" id="CAFZ01000009">
    <property type="protein sequence ID" value="CCA67118.1"/>
    <property type="molecule type" value="Genomic_DNA"/>
</dbReference>
<comment type="caution">
    <text evidence="6">The sequence shown here is derived from an EMBL/GenBank/DDBJ whole genome shotgun (WGS) entry which is preliminary data.</text>
</comment>
<sequence length="419" mass="45686">MNSLDARLQPALDSRKSRGILRRVPPSSVLRQVPRQIDFSSNDYLSLASSADLRLNFIDQIQAAPRVLGSGGSRLLDGGTLEHALLEERLAAFFGAPSALLYTSGFDANVGFFGCVPAEGDVLVYDSLIHASVHDGMRSSRAARIPGSLIPFEHNSTASLRAVIRSALQTRPRIADGSSSLFIAIESLYSMDGDISPMTEICDIADELLPKGNGHVVVDEAHATGVYGPNGRGLVAHFGLENRVTARLHTFGKALASSGAVFLTSEIVRSYLVNYSRPQVFTTAISFGTVISLHVVFDALEAGYCLSRSERLQALVRFFLERFRAYNFSTSVIRLPWTETALYTPIIPLLSPFAKPLALHLQERGFLVRPITHPTVPKGQDRVRVCIHTDNTEEEITGVLECLKGWIDSNANHSVASKL</sequence>
<comment type="similarity">
    <text evidence="2">Belongs to the class-II pyridoxal-phosphate-dependent aminotransferase family. BioF subfamily.</text>
</comment>
<dbReference type="SUPFAM" id="SSF53383">
    <property type="entry name" value="PLP-dependent transferases"/>
    <property type="match status" value="1"/>
</dbReference>
<keyword evidence="3" id="KW-0808">Transferase</keyword>
<keyword evidence="7" id="KW-1185">Reference proteome</keyword>
<dbReference type="InParanoid" id="G4T728"/>
<evidence type="ECO:0000256" key="2">
    <source>
        <dbReference type="ARBA" id="ARBA00010008"/>
    </source>
</evidence>
<dbReference type="GO" id="GO:0009102">
    <property type="term" value="P:biotin biosynthetic process"/>
    <property type="evidence" value="ECO:0007669"/>
    <property type="project" value="TreeGrafter"/>
</dbReference>
<dbReference type="Pfam" id="PF00155">
    <property type="entry name" value="Aminotran_1_2"/>
    <property type="match status" value="1"/>
</dbReference>